<keyword evidence="1" id="KW-0560">Oxidoreductase</keyword>
<evidence type="ECO:0000313" key="3">
    <source>
        <dbReference type="EMBL" id="ADD95939.1"/>
    </source>
</evidence>
<evidence type="ECO:0000259" key="2">
    <source>
        <dbReference type="Pfam" id="PF16653"/>
    </source>
</evidence>
<evidence type="ECO:0000256" key="1">
    <source>
        <dbReference type="ARBA" id="ARBA00023002"/>
    </source>
</evidence>
<dbReference type="PANTHER" id="PTHR11133:SF22">
    <property type="entry name" value="ALPHA-AMINOADIPIC SEMIALDEHYDE SYNTHASE, MITOCHONDRIAL"/>
    <property type="match status" value="1"/>
</dbReference>
<dbReference type="Pfam" id="PF16653">
    <property type="entry name" value="Sacchrp_dh_C"/>
    <property type="match status" value="1"/>
</dbReference>
<dbReference type="InterPro" id="IPR032095">
    <property type="entry name" value="Sacchrp_dh-like_C"/>
</dbReference>
<proteinExistence type="predicted"/>
<dbReference type="EMBL" id="GU943111">
    <property type="protein sequence ID" value="ADD95939.1"/>
    <property type="molecule type" value="Genomic_DNA"/>
</dbReference>
<organism evidence="3">
    <name type="scientific">uncultured organism MedDCM-OCT-S04-C1</name>
    <dbReference type="NCBI Taxonomy" id="743604"/>
    <lineage>
        <taxon>unclassified sequences</taxon>
        <taxon>environmental samples</taxon>
    </lineage>
</organism>
<dbReference type="Gene3D" id="3.30.360.10">
    <property type="entry name" value="Dihydrodipicolinate Reductase, domain 2"/>
    <property type="match status" value="1"/>
</dbReference>
<feature type="domain" description="Saccharopine dehydrogenase-like C-terminal" evidence="2">
    <location>
        <begin position="104"/>
        <end position="221"/>
    </location>
</feature>
<dbReference type="AlphaFoldDB" id="D6PJN8"/>
<dbReference type="InterPro" id="IPR051168">
    <property type="entry name" value="AASS"/>
</dbReference>
<dbReference type="PANTHER" id="PTHR11133">
    <property type="entry name" value="SACCHAROPINE DEHYDROGENASE"/>
    <property type="match status" value="1"/>
</dbReference>
<dbReference type="SUPFAM" id="SSF51735">
    <property type="entry name" value="NAD(P)-binding Rossmann-fold domains"/>
    <property type="match status" value="1"/>
</dbReference>
<dbReference type="SUPFAM" id="SSF55347">
    <property type="entry name" value="Glyceraldehyde-3-phosphate dehydrogenase-like, C-terminal domain"/>
    <property type="match status" value="1"/>
</dbReference>
<accession>D6PJN8</accession>
<protein>
    <submittedName>
        <fullName evidence="3">Saccharopine reductase</fullName>
    </submittedName>
</protein>
<name>D6PJN8_9ZZZZ</name>
<dbReference type="GO" id="GO:0016491">
    <property type="term" value="F:oxidoreductase activity"/>
    <property type="evidence" value="ECO:0007669"/>
    <property type="project" value="UniProtKB-KW"/>
</dbReference>
<dbReference type="InterPro" id="IPR036291">
    <property type="entry name" value="NAD(P)-bd_dom_sf"/>
</dbReference>
<reference evidence="3" key="1">
    <citation type="journal article" date="2010" name="ISME J.">
        <title>Metagenome of the Mediterranean deep chlorophyll maximum studied by direct and fosmid library 454 pyrosequencing.</title>
        <authorList>
            <person name="Ghai R."/>
            <person name="Martin-Cuadrado A.B."/>
            <person name="Molto A.G."/>
            <person name="Heredia I.G."/>
            <person name="Cabrera R."/>
            <person name="Martin J."/>
            <person name="Verdu M."/>
            <person name="Deschamps P."/>
            <person name="Moreira D."/>
            <person name="Lopez-Garcia P."/>
            <person name="Mira A."/>
            <person name="Rodriguez-Valera F."/>
        </authorList>
    </citation>
    <scope>NUCLEOTIDE SEQUENCE</scope>
</reference>
<sequence length="327" mass="36213">MRIHCLGGGLVGLFVTRRLVDSGFEVHLFDIVERETNAQFHLGNALECDHSSADLIINMLPGHLGNKATQSLKNTGQRIVDLSFSEITPDNLQDVESSILWDVGIAPGLSNMLVSMASREYGRLDSVSIKVGGNPTEPDEEWSYMAPFSPHDVIAEYTRDARIIENGELVEVAAMTELHSIDANGRKMEAFLTDGLRSLLNIPAVKMGEYTVRWPGHIQKYQQSKLGPDELVDAWKLDPERGEFTWMEVHIIAGDNERKWIVEDTGRDGDSSMARTTGLVTACCAIAWTENPEMLSPGVHAPEDLPNSVIESIIEIMRSEGVSIELR</sequence>